<feature type="transmembrane region" description="Helical" evidence="6">
    <location>
        <begin position="521"/>
        <end position="541"/>
    </location>
</feature>
<dbReference type="Gene3D" id="1.20.1250.20">
    <property type="entry name" value="MFS general substrate transporter like domains"/>
    <property type="match status" value="1"/>
</dbReference>
<reference evidence="8" key="1">
    <citation type="submission" date="2024-06" db="EMBL/GenBank/DDBJ databases">
        <authorList>
            <person name="Liu X."/>
            <person name="Lenzi L."/>
            <person name="Haldenby T S."/>
            <person name="Uol C."/>
        </authorList>
    </citation>
    <scope>NUCLEOTIDE SEQUENCE</scope>
</reference>
<dbReference type="PROSITE" id="PS50850">
    <property type="entry name" value="MFS"/>
    <property type="match status" value="1"/>
</dbReference>
<evidence type="ECO:0000256" key="1">
    <source>
        <dbReference type="ARBA" id="ARBA00004141"/>
    </source>
</evidence>
<keyword evidence="3 6" id="KW-1133">Transmembrane helix</keyword>
<feature type="transmembrane region" description="Helical" evidence="6">
    <location>
        <begin position="211"/>
        <end position="231"/>
    </location>
</feature>
<dbReference type="EMBL" id="CAXLJL010000134">
    <property type="protein sequence ID" value="CAL5132612.1"/>
    <property type="molecule type" value="Genomic_DNA"/>
</dbReference>
<feature type="region of interest" description="Disordered" evidence="5">
    <location>
        <begin position="608"/>
        <end position="633"/>
    </location>
</feature>
<proteinExistence type="predicted"/>
<dbReference type="Proteomes" id="UP001497525">
    <property type="component" value="Unassembled WGS sequence"/>
</dbReference>
<protein>
    <recommendedName>
        <fullName evidence="7">Major facilitator superfamily (MFS) profile domain-containing protein</fullName>
    </recommendedName>
</protein>
<evidence type="ECO:0000259" key="7">
    <source>
        <dbReference type="PROSITE" id="PS50850"/>
    </source>
</evidence>
<dbReference type="AlphaFoldDB" id="A0AAV2T574"/>
<feature type="transmembrane region" description="Helical" evidence="6">
    <location>
        <begin position="457"/>
        <end position="478"/>
    </location>
</feature>
<feature type="compositionally biased region" description="Polar residues" evidence="5">
    <location>
        <begin position="38"/>
        <end position="53"/>
    </location>
</feature>
<dbReference type="Pfam" id="PF00083">
    <property type="entry name" value="Sugar_tr"/>
    <property type="match status" value="1"/>
</dbReference>
<feature type="transmembrane region" description="Helical" evidence="6">
    <location>
        <begin position="490"/>
        <end position="509"/>
    </location>
</feature>
<dbReference type="GO" id="GO:0016020">
    <property type="term" value="C:membrane"/>
    <property type="evidence" value="ECO:0007669"/>
    <property type="project" value="UniProtKB-SubCell"/>
</dbReference>
<dbReference type="InterPro" id="IPR036259">
    <property type="entry name" value="MFS_trans_sf"/>
</dbReference>
<accession>A0AAV2T574</accession>
<evidence type="ECO:0000256" key="4">
    <source>
        <dbReference type="ARBA" id="ARBA00023136"/>
    </source>
</evidence>
<evidence type="ECO:0000256" key="2">
    <source>
        <dbReference type="ARBA" id="ARBA00022692"/>
    </source>
</evidence>
<comment type="caution">
    <text evidence="8">The sequence shown here is derived from an EMBL/GenBank/DDBJ whole genome shotgun (WGS) entry which is preliminary data.</text>
</comment>
<sequence length="633" mass="71638">MQSTDQRSVDWLFSRSSYQSSFVGDSLTHGQYMDRSTPESSPNKSEILSNTPTKLPTNKLNVDEVLQDVVNPCGLWQWMTTILLTVSSTSIGTFPVFANSASPHRCRMEEEVEDFFIEHNLTFSQIASFIGPWKSLEGNKSAVVTTDPGCYRYRLDWSITKLEQYFQLENPPIPTTIEVEKCPFGYIHEDNDYYYPNSVVAEFGTVCDKKWLVPTGTTLFLFGLVIGMLTSGWLGDRIGRKKTIILFSIIELLSGLWTSVSNSYTSFVLGRTFMGIGNMGKLNASNILILEITTAKYRSTFSAVFASGTNFFFRALLSLWAYCIPNWRYLNLVTLSPHIFTVLYFHLVPESPRWLNSQGQVKKALRVLEFGYKINHLQSEKKPSDIFEDYYSNQVPVDQKCQLTSRGKLVVRFRQCILGPFATRELAKISFSCLIMIAGITTTFFGLLYYARIVRSYVYLVAFLNSTTAIPGILLFLFLYRFLRYRKRPFIILLATSATVLLAVVIYNLTTESNTDIFLTVFSNIALTLVSTCLSMCYVYLPELFPSDIRTQSFGLVMGVGRICSLSCTFINEVDRHSFHGSPLLIYACLLYAGLAALLVVKDTSGENLPDQQKLEDTEMTSQLQLEEKSTSV</sequence>
<keyword evidence="4 6" id="KW-0472">Membrane</keyword>
<feature type="transmembrane region" description="Helical" evidence="6">
    <location>
        <begin position="584"/>
        <end position="601"/>
    </location>
</feature>
<evidence type="ECO:0000256" key="3">
    <source>
        <dbReference type="ARBA" id="ARBA00022989"/>
    </source>
</evidence>
<keyword evidence="2 6" id="KW-0812">Transmembrane</keyword>
<evidence type="ECO:0000313" key="9">
    <source>
        <dbReference type="Proteomes" id="UP001497525"/>
    </source>
</evidence>
<comment type="subcellular location">
    <subcellularLocation>
        <location evidence="1">Membrane</location>
        <topology evidence="1">Multi-pass membrane protein</topology>
    </subcellularLocation>
</comment>
<gene>
    <name evidence="8" type="ORF">CDAUBV1_LOCUS5463</name>
</gene>
<dbReference type="InterPro" id="IPR020846">
    <property type="entry name" value="MFS_dom"/>
</dbReference>
<evidence type="ECO:0000256" key="5">
    <source>
        <dbReference type="SAM" id="MobiDB-lite"/>
    </source>
</evidence>
<dbReference type="GO" id="GO:0022857">
    <property type="term" value="F:transmembrane transporter activity"/>
    <property type="evidence" value="ECO:0007669"/>
    <property type="project" value="InterPro"/>
</dbReference>
<evidence type="ECO:0000313" key="8">
    <source>
        <dbReference type="EMBL" id="CAL5132612.1"/>
    </source>
</evidence>
<dbReference type="SUPFAM" id="SSF103473">
    <property type="entry name" value="MFS general substrate transporter"/>
    <property type="match status" value="1"/>
</dbReference>
<feature type="transmembrane region" description="Helical" evidence="6">
    <location>
        <begin position="429"/>
        <end position="451"/>
    </location>
</feature>
<feature type="region of interest" description="Disordered" evidence="5">
    <location>
        <begin position="29"/>
        <end position="53"/>
    </location>
</feature>
<evidence type="ECO:0000256" key="6">
    <source>
        <dbReference type="SAM" id="Phobius"/>
    </source>
</evidence>
<dbReference type="InterPro" id="IPR005828">
    <property type="entry name" value="MFS_sugar_transport-like"/>
</dbReference>
<organism evidence="8 9">
    <name type="scientific">Calicophoron daubneyi</name>
    <name type="common">Rumen fluke</name>
    <name type="synonym">Paramphistomum daubneyi</name>
    <dbReference type="NCBI Taxonomy" id="300641"/>
    <lineage>
        <taxon>Eukaryota</taxon>
        <taxon>Metazoa</taxon>
        <taxon>Spiralia</taxon>
        <taxon>Lophotrochozoa</taxon>
        <taxon>Platyhelminthes</taxon>
        <taxon>Trematoda</taxon>
        <taxon>Digenea</taxon>
        <taxon>Plagiorchiida</taxon>
        <taxon>Pronocephalata</taxon>
        <taxon>Paramphistomoidea</taxon>
        <taxon>Paramphistomidae</taxon>
        <taxon>Calicophoron</taxon>
    </lineage>
</organism>
<feature type="domain" description="Major facilitator superfamily (MFS) profile" evidence="7">
    <location>
        <begin position="142"/>
        <end position="605"/>
    </location>
</feature>
<feature type="transmembrane region" description="Helical" evidence="6">
    <location>
        <begin position="243"/>
        <end position="260"/>
    </location>
</feature>
<dbReference type="PANTHER" id="PTHR24064">
    <property type="entry name" value="SOLUTE CARRIER FAMILY 22 MEMBER"/>
    <property type="match status" value="1"/>
</dbReference>
<name>A0AAV2T574_CALDB</name>